<accession>A0AAN9I1Z1</accession>
<gene>
    <name evidence="2" type="ORF">RIF29_26980</name>
</gene>
<evidence type="ECO:0000259" key="1">
    <source>
        <dbReference type="Pfam" id="PF16719"/>
    </source>
</evidence>
<dbReference type="GO" id="GO:0003682">
    <property type="term" value="F:chromatin binding"/>
    <property type="evidence" value="ECO:0007669"/>
    <property type="project" value="InterPro"/>
</dbReference>
<dbReference type="Pfam" id="PF16719">
    <property type="entry name" value="SAWADEE"/>
    <property type="match status" value="1"/>
</dbReference>
<reference evidence="2 3" key="1">
    <citation type="submission" date="2024-01" db="EMBL/GenBank/DDBJ databases">
        <title>The genomes of 5 underutilized Papilionoideae crops provide insights into root nodulation and disease resistanc.</title>
        <authorList>
            <person name="Yuan L."/>
        </authorList>
    </citation>
    <scope>NUCLEOTIDE SEQUENCE [LARGE SCALE GENOMIC DNA]</scope>
    <source>
        <strain evidence="2">ZHUSHIDOU_FW_LH</strain>
        <tissue evidence="2">Leaf</tissue>
    </source>
</reference>
<dbReference type="PANTHER" id="PTHR36384:SF1">
    <property type="entry name" value="SAWADEE PROTEIN"/>
    <property type="match status" value="1"/>
</dbReference>
<name>A0AAN9I1Z1_CROPI</name>
<dbReference type="AlphaFoldDB" id="A0AAN9I1Z1"/>
<evidence type="ECO:0000313" key="2">
    <source>
        <dbReference type="EMBL" id="KAK7260710.1"/>
    </source>
</evidence>
<keyword evidence="3" id="KW-1185">Reference proteome</keyword>
<proteinExistence type="predicted"/>
<dbReference type="Proteomes" id="UP001372338">
    <property type="component" value="Unassembled WGS sequence"/>
</dbReference>
<protein>
    <recommendedName>
        <fullName evidence="1">SAWADEE domain-containing protein</fullName>
    </recommendedName>
</protein>
<dbReference type="EMBL" id="JAYWIO010000005">
    <property type="protein sequence ID" value="KAK7260710.1"/>
    <property type="molecule type" value="Genomic_DNA"/>
</dbReference>
<dbReference type="InterPro" id="IPR032001">
    <property type="entry name" value="SAWADEE_dom"/>
</dbReference>
<organism evidence="2 3">
    <name type="scientific">Crotalaria pallida</name>
    <name type="common">Smooth rattlebox</name>
    <name type="synonym">Crotalaria striata</name>
    <dbReference type="NCBI Taxonomy" id="3830"/>
    <lineage>
        <taxon>Eukaryota</taxon>
        <taxon>Viridiplantae</taxon>
        <taxon>Streptophyta</taxon>
        <taxon>Embryophyta</taxon>
        <taxon>Tracheophyta</taxon>
        <taxon>Spermatophyta</taxon>
        <taxon>Magnoliopsida</taxon>
        <taxon>eudicotyledons</taxon>
        <taxon>Gunneridae</taxon>
        <taxon>Pentapetalae</taxon>
        <taxon>rosids</taxon>
        <taxon>fabids</taxon>
        <taxon>Fabales</taxon>
        <taxon>Fabaceae</taxon>
        <taxon>Papilionoideae</taxon>
        <taxon>50 kb inversion clade</taxon>
        <taxon>genistoids sensu lato</taxon>
        <taxon>core genistoids</taxon>
        <taxon>Crotalarieae</taxon>
        <taxon>Crotalaria</taxon>
    </lineage>
</organism>
<comment type="caution">
    <text evidence="2">The sequence shown here is derived from an EMBL/GenBank/DDBJ whole genome shotgun (WGS) entry which is preliminary data.</text>
</comment>
<evidence type="ECO:0000313" key="3">
    <source>
        <dbReference type="Proteomes" id="UP001372338"/>
    </source>
</evidence>
<dbReference type="PANTHER" id="PTHR36384">
    <property type="entry name" value="SAWADEE PROTEIN"/>
    <property type="match status" value="1"/>
</dbReference>
<sequence length="390" mass="43965">MSHNTQLSIVPSPDYTVEFRAYKDDAWYTVTVLLVGETLNIKYLNFSDDHDDLYKPTDFKTLEERNEFKARFRPLSKQVQDNECRQLVKGVKVCACHSFGDDDVRFYDAFVDEVQENEHTTKADEEVCLCTFILFWLHGPNAGNLTASKIEDICIVQTATYSDPAVASFLKMAREKTECISSLTSSRPMEVSGLEMVAYSNKGSSTARRRSCSLKKNEDNDLERIKTPCMILVGNLDKDLCSSTVIEFLHRHTSVSPRVFIFPSLPSEIFTGGAIALDSEKDFRKLRDFLTNPNSIITSSAGRPWVVLETLVGLKKIKASVGKLVPTSQNGNSETSNDLKVVHSGSKEFKMASDRRNLFLEFSSHMERLYKRLALEELKIFASESIGELA</sequence>
<feature type="domain" description="SAWADEE" evidence="1">
    <location>
        <begin position="14"/>
        <end position="154"/>
    </location>
</feature>